<keyword evidence="1" id="KW-0245">EGF-like domain</keyword>
<dbReference type="Proteomes" id="UP001159363">
    <property type="component" value="Chromosome 4"/>
</dbReference>
<feature type="disulfide bond" evidence="1">
    <location>
        <begin position="96"/>
        <end position="105"/>
    </location>
</feature>
<feature type="disulfide bond" evidence="1">
    <location>
        <begin position="77"/>
        <end position="94"/>
    </location>
</feature>
<dbReference type="InterPro" id="IPR000742">
    <property type="entry name" value="EGF"/>
</dbReference>
<evidence type="ECO:0000256" key="2">
    <source>
        <dbReference type="SAM" id="MobiDB-lite"/>
    </source>
</evidence>
<dbReference type="EMBL" id="JARBHB010000005">
    <property type="protein sequence ID" value="KAJ8884254.1"/>
    <property type="molecule type" value="Genomic_DNA"/>
</dbReference>
<name>A0ABQ9HIU9_9NEOP</name>
<protein>
    <recommendedName>
        <fullName evidence="3">EGF-like domain-containing protein</fullName>
    </recommendedName>
</protein>
<feature type="region of interest" description="Disordered" evidence="2">
    <location>
        <begin position="47"/>
        <end position="67"/>
    </location>
</feature>
<evidence type="ECO:0000259" key="3">
    <source>
        <dbReference type="PROSITE" id="PS50026"/>
    </source>
</evidence>
<comment type="caution">
    <text evidence="4">The sequence shown here is derived from an EMBL/GenBank/DDBJ whole genome shotgun (WGS) entry which is preliminary data.</text>
</comment>
<dbReference type="PROSITE" id="PS00022">
    <property type="entry name" value="EGF_1"/>
    <property type="match status" value="1"/>
</dbReference>
<dbReference type="PROSITE" id="PS50026">
    <property type="entry name" value="EGF_3"/>
    <property type="match status" value="1"/>
</dbReference>
<proteinExistence type="predicted"/>
<keyword evidence="1" id="KW-1015">Disulfide bond</keyword>
<evidence type="ECO:0000313" key="4">
    <source>
        <dbReference type="EMBL" id="KAJ8884254.1"/>
    </source>
</evidence>
<reference evidence="4 5" key="1">
    <citation type="submission" date="2023-02" db="EMBL/GenBank/DDBJ databases">
        <title>LHISI_Scaffold_Assembly.</title>
        <authorList>
            <person name="Stuart O.P."/>
            <person name="Cleave R."/>
            <person name="Magrath M.J.L."/>
            <person name="Mikheyev A.S."/>
        </authorList>
    </citation>
    <scope>NUCLEOTIDE SEQUENCE [LARGE SCALE GENOMIC DNA]</scope>
    <source>
        <strain evidence="4">Daus_M_001</strain>
        <tissue evidence="4">Leg muscle</tissue>
    </source>
</reference>
<evidence type="ECO:0000313" key="5">
    <source>
        <dbReference type="Proteomes" id="UP001159363"/>
    </source>
</evidence>
<accession>A0ABQ9HIU9</accession>
<sequence length="128" mass="13394">MNSTMEPAADEDEDILYQKDASFSAELESAGLERKVQFVTTLSPNLEQKVPSSSGERQTTESLGMAGSSPAPCSLDCGPAGVCLAEPPAGLQRCQCPLGRGGPLCASGKSPTLTCHLYLSRHCFEEGG</sequence>
<feature type="disulfide bond" evidence="1">
    <location>
        <begin position="73"/>
        <end position="83"/>
    </location>
</feature>
<feature type="domain" description="EGF-like" evidence="3">
    <location>
        <begin position="69"/>
        <end position="106"/>
    </location>
</feature>
<keyword evidence="5" id="KW-1185">Reference proteome</keyword>
<evidence type="ECO:0000256" key="1">
    <source>
        <dbReference type="PROSITE-ProRule" id="PRU00076"/>
    </source>
</evidence>
<organism evidence="4 5">
    <name type="scientific">Dryococelus australis</name>
    <dbReference type="NCBI Taxonomy" id="614101"/>
    <lineage>
        <taxon>Eukaryota</taxon>
        <taxon>Metazoa</taxon>
        <taxon>Ecdysozoa</taxon>
        <taxon>Arthropoda</taxon>
        <taxon>Hexapoda</taxon>
        <taxon>Insecta</taxon>
        <taxon>Pterygota</taxon>
        <taxon>Neoptera</taxon>
        <taxon>Polyneoptera</taxon>
        <taxon>Phasmatodea</taxon>
        <taxon>Verophasmatodea</taxon>
        <taxon>Anareolatae</taxon>
        <taxon>Phasmatidae</taxon>
        <taxon>Eurycanthinae</taxon>
        <taxon>Dryococelus</taxon>
    </lineage>
</organism>
<feature type="compositionally biased region" description="Polar residues" evidence="2">
    <location>
        <begin position="47"/>
        <end position="62"/>
    </location>
</feature>
<gene>
    <name evidence="4" type="ORF">PR048_016111</name>
</gene>